<sequence length="136" mass="14921">MKVNGGCLCGLATYEAEIDPGLVAICHCRDCQVNSGSAYGVVAGVIGGNFRLLTGKLKEYEKTAESGRVRKLSFCPECGTRIHARTKGDPTAFFGLRVGTIEQREQLQPSLQVWCKSAQNWVFDLSAIERYDTQKT</sequence>
<dbReference type="Proteomes" id="UP000193827">
    <property type="component" value="Unassembled WGS sequence"/>
</dbReference>
<evidence type="ECO:0000256" key="2">
    <source>
        <dbReference type="ARBA" id="ARBA00022723"/>
    </source>
</evidence>
<feature type="domain" description="CENP-V/GFA" evidence="5">
    <location>
        <begin position="3"/>
        <end position="132"/>
    </location>
</feature>
<keyword evidence="3" id="KW-0862">Zinc</keyword>
<dbReference type="InterPro" id="IPR011057">
    <property type="entry name" value="Mss4-like_sf"/>
</dbReference>
<dbReference type="GO" id="GO:0046872">
    <property type="term" value="F:metal ion binding"/>
    <property type="evidence" value="ECO:0007669"/>
    <property type="project" value="UniProtKB-KW"/>
</dbReference>
<dbReference type="AlphaFoldDB" id="A0A1Y5T5T9"/>
<organism evidence="6 7">
    <name type="scientific">Roseovarius litorisediminis</name>
    <dbReference type="NCBI Taxonomy" id="1312363"/>
    <lineage>
        <taxon>Bacteria</taxon>
        <taxon>Pseudomonadati</taxon>
        <taxon>Pseudomonadota</taxon>
        <taxon>Alphaproteobacteria</taxon>
        <taxon>Rhodobacterales</taxon>
        <taxon>Roseobacteraceae</taxon>
        <taxon>Roseovarius</taxon>
    </lineage>
</organism>
<dbReference type="PANTHER" id="PTHR33337:SF40">
    <property type="entry name" value="CENP-V_GFA DOMAIN-CONTAINING PROTEIN-RELATED"/>
    <property type="match status" value="1"/>
</dbReference>
<dbReference type="InterPro" id="IPR006913">
    <property type="entry name" value="CENP-V/GFA"/>
</dbReference>
<dbReference type="PROSITE" id="PS51891">
    <property type="entry name" value="CENP_V_GFA"/>
    <property type="match status" value="1"/>
</dbReference>
<dbReference type="PANTHER" id="PTHR33337">
    <property type="entry name" value="GFA DOMAIN-CONTAINING PROTEIN"/>
    <property type="match status" value="1"/>
</dbReference>
<protein>
    <submittedName>
        <fullName evidence="6">Glutathione-dependent formaldehyde-activating enzyme</fullName>
    </submittedName>
</protein>
<gene>
    <name evidence="6" type="ORF">PEL8287_03033</name>
</gene>
<keyword evidence="7" id="KW-1185">Reference proteome</keyword>
<dbReference type="OrthoDB" id="9807246at2"/>
<evidence type="ECO:0000259" key="5">
    <source>
        <dbReference type="PROSITE" id="PS51891"/>
    </source>
</evidence>
<accession>A0A1Y5T5T9</accession>
<evidence type="ECO:0000256" key="3">
    <source>
        <dbReference type="ARBA" id="ARBA00022833"/>
    </source>
</evidence>
<dbReference type="GO" id="GO:0016846">
    <property type="term" value="F:carbon-sulfur lyase activity"/>
    <property type="evidence" value="ECO:0007669"/>
    <property type="project" value="InterPro"/>
</dbReference>
<evidence type="ECO:0000256" key="4">
    <source>
        <dbReference type="ARBA" id="ARBA00023239"/>
    </source>
</evidence>
<proteinExistence type="inferred from homology"/>
<comment type="similarity">
    <text evidence="1">Belongs to the Gfa family.</text>
</comment>
<keyword evidence="4" id="KW-0456">Lyase</keyword>
<name>A0A1Y5T5T9_9RHOB</name>
<dbReference type="RefSeq" id="WP_085893253.1">
    <property type="nucleotide sequence ID" value="NZ_FWFL01000008.1"/>
</dbReference>
<evidence type="ECO:0000313" key="7">
    <source>
        <dbReference type="Proteomes" id="UP000193827"/>
    </source>
</evidence>
<dbReference type="EMBL" id="FWFL01000008">
    <property type="protein sequence ID" value="SLN56452.1"/>
    <property type="molecule type" value="Genomic_DNA"/>
</dbReference>
<dbReference type="Pfam" id="PF04828">
    <property type="entry name" value="GFA"/>
    <property type="match status" value="1"/>
</dbReference>
<keyword evidence="2" id="KW-0479">Metal-binding</keyword>
<evidence type="ECO:0000256" key="1">
    <source>
        <dbReference type="ARBA" id="ARBA00005495"/>
    </source>
</evidence>
<reference evidence="6 7" key="1">
    <citation type="submission" date="2017-03" db="EMBL/GenBank/DDBJ databases">
        <authorList>
            <person name="Afonso C.L."/>
            <person name="Miller P.J."/>
            <person name="Scott M.A."/>
            <person name="Spackman E."/>
            <person name="Goraichik I."/>
            <person name="Dimitrov K.M."/>
            <person name="Suarez D.L."/>
            <person name="Swayne D.E."/>
        </authorList>
    </citation>
    <scope>NUCLEOTIDE SEQUENCE [LARGE SCALE GENOMIC DNA]</scope>
    <source>
        <strain evidence="6 7">CECT 8287</strain>
    </source>
</reference>
<dbReference type="SUPFAM" id="SSF51316">
    <property type="entry name" value="Mss4-like"/>
    <property type="match status" value="1"/>
</dbReference>
<dbReference type="Gene3D" id="3.90.1590.10">
    <property type="entry name" value="glutathione-dependent formaldehyde- activating enzyme (gfa)"/>
    <property type="match status" value="1"/>
</dbReference>
<evidence type="ECO:0000313" key="6">
    <source>
        <dbReference type="EMBL" id="SLN56452.1"/>
    </source>
</evidence>